<dbReference type="EMBL" id="CM044702">
    <property type="protein sequence ID" value="KAI5679385.1"/>
    <property type="molecule type" value="Genomic_DNA"/>
</dbReference>
<gene>
    <name evidence="1" type="ORF">M9H77_10335</name>
</gene>
<protein>
    <submittedName>
        <fullName evidence="1">Uncharacterized protein</fullName>
    </submittedName>
</protein>
<keyword evidence="2" id="KW-1185">Reference proteome</keyword>
<sequence>MNSKKKVALLRTAIKELIEEEEKIGSSSSSVDNFVEVVKDTGDAIDDRRILSKLLSQLESLEDDGTLEKQSTDENVSSSPKAVHKHKEGSNEACGCSSECGNEEIVKELRKVRKQNFVTHCLLSVMIILTVAWQLSEVSLLLKMKEGLSHPFKSLTGMVKGMLKPPGMNGREAEKEGSTKQNPIVQAAALPGLKIPELPHVEFPPFDFDSDDD</sequence>
<name>A0ACC0C367_CATRO</name>
<evidence type="ECO:0000313" key="2">
    <source>
        <dbReference type="Proteomes" id="UP001060085"/>
    </source>
</evidence>
<comment type="caution">
    <text evidence="1">The sequence shown here is derived from an EMBL/GenBank/DDBJ whole genome shotgun (WGS) entry which is preliminary data.</text>
</comment>
<accession>A0ACC0C367</accession>
<evidence type="ECO:0000313" key="1">
    <source>
        <dbReference type="EMBL" id="KAI5679385.1"/>
    </source>
</evidence>
<organism evidence="1 2">
    <name type="scientific">Catharanthus roseus</name>
    <name type="common">Madagascar periwinkle</name>
    <name type="synonym">Vinca rosea</name>
    <dbReference type="NCBI Taxonomy" id="4058"/>
    <lineage>
        <taxon>Eukaryota</taxon>
        <taxon>Viridiplantae</taxon>
        <taxon>Streptophyta</taxon>
        <taxon>Embryophyta</taxon>
        <taxon>Tracheophyta</taxon>
        <taxon>Spermatophyta</taxon>
        <taxon>Magnoliopsida</taxon>
        <taxon>eudicotyledons</taxon>
        <taxon>Gunneridae</taxon>
        <taxon>Pentapetalae</taxon>
        <taxon>asterids</taxon>
        <taxon>lamiids</taxon>
        <taxon>Gentianales</taxon>
        <taxon>Apocynaceae</taxon>
        <taxon>Rauvolfioideae</taxon>
        <taxon>Vinceae</taxon>
        <taxon>Catharanthinae</taxon>
        <taxon>Catharanthus</taxon>
    </lineage>
</organism>
<proteinExistence type="predicted"/>
<reference evidence="2" key="1">
    <citation type="journal article" date="2023" name="Nat. Plants">
        <title>Single-cell RNA sequencing provides a high-resolution roadmap for understanding the multicellular compartmentation of specialized metabolism.</title>
        <authorList>
            <person name="Sun S."/>
            <person name="Shen X."/>
            <person name="Li Y."/>
            <person name="Li Y."/>
            <person name="Wang S."/>
            <person name="Li R."/>
            <person name="Zhang H."/>
            <person name="Shen G."/>
            <person name="Guo B."/>
            <person name="Wei J."/>
            <person name="Xu J."/>
            <person name="St-Pierre B."/>
            <person name="Chen S."/>
            <person name="Sun C."/>
        </authorList>
    </citation>
    <scope>NUCLEOTIDE SEQUENCE [LARGE SCALE GENOMIC DNA]</scope>
</reference>
<dbReference type="Proteomes" id="UP001060085">
    <property type="component" value="Linkage Group LG02"/>
</dbReference>